<evidence type="ECO:0000313" key="1">
    <source>
        <dbReference type="EMBL" id="RPF49497.1"/>
    </source>
</evidence>
<dbReference type="RefSeq" id="WP_123927023.1">
    <property type="nucleotide sequence ID" value="NZ_RKRE01000001.1"/>
</dbReference>
<evidence type="ECO:0000313" key="2">
    <source>
        <dbReference type="Proteomes" id="UP000282654"/>
    </source>
</evidence>
<comment type="caution">
    <text evidence="1">The sequence shown here is derived from an EMBL/GenBank/DDBJ whole genome shotgun (WGS) entry which is preliminary data.</text>
</comment>
<sequence>MSQSLKPRELPDELRAIKERLEKKLDGPFRLWTRQDVSDYLYLLRAERAVSSNLNLKQF</sequence>
<reference evidence="1 2" key="1">
    <citation type="submission" date="2018-11" db="EMBL/GenBank/DDBJ databases">
        <title>Genomic Encyclopedia of Type Strains, Phase IV (KMG-IV): sequencing the most valuable type-strain genomes for metagenomic binning, comparative biology and taxonomic classification.</title>
        <authorList>
            <person name="Goeker M."/>
        </authorList>
    </citation>
    <scope>NUCLEOTIDE SEQUENCE [LARGE SCALE GENOMIC DNA]</scope>
    <source>
        <strain evidence="1 2">DSM 102936</strain>
    </source>
</reference>
<accession>A0A3N5AX48</accession>
<dbReference type="Proteomes" id="UP000282654">
    <property type="component" value="Unassembled WGS sequence"/>
</dbReference>
<protein>
    <submittedName>
        <fullName evidence="1">Uncharacterized protein</fullName>
    </submittedName>
</protein>
<proteinExistence type="predicted"/>
<organism evidence="1 2">
    <name type="scientific">Thermodesulfitimonas autotrophica</name>
    <dbReference type="NCBI Taxonomy" id="1894989"/>
    <lineage>
        <taxon>Bacteria</taxon>
        <taxon>Bacillati</taxon>
        <taxon>Bacillota</taxon>
        <taxon>Clostridia</taxon>
        <taxon>Thermoanaerobacterales</taxon>
        <taxon>Thermoanaerobacteraceae</taxon>
        <taxon>Thermodesulfitimonas</taxon>
    </lineage>
</organism>
<keyword evidence="2" id="KW-1185">Reference proteome</keyword>
<dbReference type="AlphaFoldDB" id="A0A3N5AX48"/>
<name>A0A3N5AX48_9THEO</name>
<gene>
    <name evidence="1" type="ORF">EDD75_0313</name>
</gene>
<dbReference type="EMBL" id="RKRE01000001">
    <property type="protein sequence ID" value="RPF49497.1"/>
    <property type="molecule type" value="Genomic_DNA"/>
</dbReference>